<dbReference type="EMBL" id="RYZS01000001">
    <property type="protein sequence ID" value="RVU93480.1"/>
    <property type="molecule type" value="Genomic_DNA"/>
</dbReference>
<organism evidence="3 5">
    <name type="scientific">Enterococcus avium</name>
    <name type="common">Streptococcus avium</name>
    <dbReference type="NCBI Taxonomy" id="33945"/>
    <lineage>
        <taxon>Bacteria</taxon>
        <taxon>Bacillati</taxon>
        <taxon>Bacillota</taxon>
        <taxon>Bacilli</taxon>
        <taxon>Lactobacillales</taxon>
        <taxon>Enterococcaceae</taxon>
        <taxon>Enterococcus</taxon>
    </lineage>
</organism>
<keyword evidence="1" id="KW-0732">Signal</keyword>
<dbReference type="RefSeq" id="WP_010742889.1">
    <property type="nucleotide sequence ID" value="NZ_CAAKOH010000140.1"/>
</dbReference>
<protein>
    <submittedName>
        <fullName evidence="3">Transporter substrate-binding domain-containing protein</fullName>
    </submittedName>
</protein>
<accession>A0A437UIM1</accession>
<proteinExistence type="predicted"/>
<evidence type="ECO:0000313" key="3">
    <source>
        <dbReference type="EMBL" id="RVU93480.1"/>
    </source>
</evidence>
<dbReference type="SUPFAM" id="SSF53850">
    <property type="entry name" value="Periplasmic binding protein-like II"/>
    <property type="match status" value="1"/>
</dbReference>
<dbReference type="PANTHER" id="PTHR35936">
    <property type="entry name" value="MEMBRANE-BOUND LYTIC MUREIN TRANSGLYCOSYLASE F"/>
    <property type="match status" value="1"/>
</dbReference>
<dbReference type="Proteomes" id="UP000316316">
    <property type="component" value="Unassembled WGS sequence"/>
</dbReference>
<dbReference type="Pfam" id="PF00497">
    <property type="entry name" value="SBP_bac_3"/>
    <property type="match status" value="1"/>
</dbReference>
<dbReference type="InterPro" id="IPR001638">
    <property type="entry name" value="Solute-binding_3/MltF_N"/>
</dbReference>
<dbReference type="PANTHER" id="PTHR35936:SF19">
    <property type="entry name" value="AMINO-ACID-BINDING PROTEIN YXEM-RELATED"/>
    <property type="match status" value="1"/>
</dbReference>
<evidence type="ECO:0000313" key="4">
    <source>
        <dbReference type="EMBL" id="TRZ32705.1"/>
    </source>
</evidence>
<sequence>MKNYKKIVTTIIVAFTIVFVLSGCQKKDSKESDSTEKKDPQTIKVAINNNVPPFSYMKNDKVVGAEVDIWNYIGKKLDKNIEFDPAGFDVLFGKIDNKEVDFLSSYLAINPTRKEKYNFTEPYAHGFMKLLVLNKTKDISGLEDCGGKKVAVTATSNAREFLERYIEEKKINIEPVIFEDKDTAAAALNNGDVVGFFEGAGTNIALIQNKVVDGKFVGKSEDITDTAFLYRKGDKEMDKLGKEVSDVIIEMKKNGELSKIYEKWVGVDITDPSADMSYISK</sequence>
<reference evidence="4 6" key="1">
    <citation type="submission" date="2017-10" db="EMBL/GenBank/DDBJ databases">
        <title>FDA dAtabase for Regulatory Grade micrObial Sequences (FDA-ARGOS): Supporting development and validation of Infectious Disease Dx tests.</title>
        <authorList>
            <person name="Campos J."/>
            <person name="Goldberg B."/>
            <person name="Tallon L.J."/>
            <person name="Sadzewicz L."/>
            <person name="Sengamalay N."/>
            <person name="Ott S."/>
            <person name="Godinez A."/>
            <person name="Nagaraj S."/>
            <person name="Vyas G."/>
            <person name="Aluvathingal J."/>
            <person name="Nadendla S."/>
            <person name="Geyer C."/>
            <person name="Nandy P."/>
            <person name="Hobson J."/>
            <person name="Sichtig H."/>
        </authorList>
    </citation>
    <scope>NUCLEOTIDE SEQUENCE [LARGE SCALE GENOMIC DNA]</scope>
    <source>
        <strain evidence="4 6">FDAARGOS_185</strain>
    </source>
</reference>
<name>A0A437UIM1_ENTAV</name>
<dbReference type="PROSITE" id="PS51257">
    <property type="entry name" value="PROKAR_LIPOPROTEIN"/>
    <property type="match status" value="1"/>
</dbReference>
<dbReference type="Gene3D" id="3.40.190.10">
    <property type="entry name" value="Periplasmic binding protein-like II"/>
    <property type="match status" value="2"/>
</dbReference>
<evidence type="ECO:0000259" key="2">
    <source>
        <dbReference type="SMART" id="SM00062"/>
    </source>
</evidence>
<reference evidence="3 5" key="2">
    <citation type="submission" date="2018-12" db="EMBL/GenBank/DDBJ databases">
        <title>A novel vanA-carrying plasmid in a clinical isolate of Enterococcus avium.</title>
        <authorList>
            <person name="Bernasconi O.J."/>
            <person name="Luzzaro F."/>
            <person name="Endimiani A."/>
        </authorList>
    </citation>
    <scope>NUCLEOTIDE SEQUENCE [LARGE SCALE GENOMIC DNA]</scope>
    <source>
        <strain evidence="3 5">LC0559/18</strain>
    </source>
</reference>
<dbReference type="Proteomes" id="UP000288388">
    <property type="component" value="Unassembled WGS sequence"/>
</dbReference>
<evidence type="ECO:0000256" key="1">
    <source>
        <dbReference type="ARBA" id="ARBA00022729"/>
    </source>
</evidence>
<dbReference type="AlphaFoldDB" id="A0A437UIM1"/>
<comment type="caution">
    <text evidence="3">The sequence shown here is derived from an EMBL/GenBank/DDBJ whole genome shotgun (WGS) entry which is preliminary data.</text>
</comment>
<gene>
    <name evidence="4" type="ORF">AUF17_00855</name>
    <name evidence="3" type="ORF">EK398_00620</name>
</gene>
<evidence type="ECO:0000313" key="5">
    <source>
        <dbReference type="Proteomes" id="UP000288388"/>
    </source>
</evidence>
<evidence type="ECO:0000313" key="6">
    <source>
        <dbReference type="Proteomes" id="UP000316316"/>
    </source>
</evidence>
<feature type="domain" description="Solute-binding protein family 3/N-terminal" evidence="2">
    <location>
        <begin position="42"/>
        <end position="268"/>
    </location>
</feature>
<dbReference type="EMBL" id="PDXQ01000001">
    <property type="protein sequence ID" value="TRZ32705.1"/>
    <property type="molecule type" value="Genomic_DNA"/>
</dbReference>
<dbReference type="SMART" id="SM00062">
    <property type="entry name" value="PBPb"/>
    <property type="match status" value="1"/>
</dbReference>